<evidence type="ECO:0000313" key="5">
    <source>
        <dbReference type="EMBL" id="RMZ95793.1"/>
    </source>
</evidence>
<evidence type="ECO:0000313" key="6">
    <source>
        <dbReference type="Proteomes" id="UP000276133"/>
    </source>
</evidence>
<dbReference type="PANTHER" id="PTHR14430">
    <property type="entry name" value="RABIN3-RELATED"/>
    <property type="match status" value="1"/>
</dbReference>
<keyword evidence="1 3" id="KW-0175">Coiled coil</keyword>
<sequence length="427" mass="48536">MNDSISVSSSYSSATNSNSNSLNRSMMKSSRLGDIEDYLHLPMTPVRRRTRSQTIYLGDEVSTVAEYNKQLIEDVYVLKRQLKEKDGTIANLNDVRNKLESEIQELSASLFEQAYIMVNTARAEAALSDKLLKEANGKIDVLQAEVKALKELVLTSTPSTPNKHLHPQLGTKSHSRQSSWNQNQLNLLTTEPASSTPASLSPSQVPKILNHSATSLQPLSKEKSSIFTKSHKRAPSHNDIQTQSKSLLDKLFQPVAKNPAERENKNFVHFPTDIAEFDPIYFREMSEWKCKPNLDRTNAFLDRVYQEDILPCLNFSNRQISEELLRAIEANCVCIEELSPSQLQSDASLQICGLSNIQSYCQYKIKLCESSEWIYISKLSRNRVISVCDFFTYLRYIKDGLVKSDLNEIYWNIIDLRKKITLSRLGL</sequence>
<dbReference type="Gene3D" id="1.20.5.4880">
    <property type="match status" value="1"/>
</dbReference>
<dbReference type="SUPFAM" id="SSF144284">
    <property type="entry name" value="Sec2 N-terminal region"/>
    <property type="match status" value="1"/>
</dbReference>
<evidence type="ECO:0000256" key="2">
    <source>
        <dbReference type="ARBA" id="ARBA00025794"/>
    </source>
</evidence>
<dbReference type="GO" id="GO:0006887">
    <property type="term" value="P:exocytosis"/>
    <property type="evidence" value="ECO:0007669"/>
    <property type="project" value="TreeGrafter"/>
</dbReference>
<keyword evidence="6" id="KW-1185">Reference proteome</keyword>
<protein>
    <submittedName>
        <fullName evidence="5">Guanine nucleotide exchange factor for Rab-3A isoform X5</fullName>
    </submittedName>
</protein>
<proteinExistence type="inferred from homology"/>
<evidence type="ECO:0000256" key="3">
    <source>
        <dbReference type="SAM" id="Coils"/>
    </source>
</evidence>
<comment type="caution">
    <text evidence="5">The sequence shown here is derived from an EMBL/GenBank/DDBJ whole genome shotgun (WGS) entry which is preliminary data.</text>
</comment>
<dbReference type="STRING" id="10195.A0A3M7P9T2"/>
<comment type="similarity">
    <text evidence="2">Belongs to the SEC2 family.</text>
</comment>
<name>A0A3M7P9T2_BRAPC</name>
<evidence type="ECO:0000256" key="4">
    <source>
        <dbReference type="SAM" id="MobiDB-lite"/>
    </source>
</evidence>
<dbReference type="EMBL" id="REGN01012338">
    <property type="protein sequence ID" value="RMZ95793.1"/>
    <property type="molecule type" value="Genomic_DNA"/>
</dbReference>
<evidence type="ECO:0000256" key="1">
    <source>
        <dbReference type="ARBA" id="ARBA00023054"/>
    </source>
</evidence>
<dbReference type="GO" id="GO:0005085">
    <property type="term" value="F:guanyl-nucleotide exchange factor activity"/>
    <property type="evidence" value="ECO:0007669"/>
    <property type="project" value="InterPro"/>
</dbReference>
<feature type="region of interest" description="Disordered" evidence="4">
    <location>
        <begin position="220"/>
        <end position="240"/>
    </location>
</feature>
<feature type="coiled-coil region" evidence="3">
    <location>
        <begin position="82"/>
        <end position="152"/>
    </location>
</feature>
<dbReference type="Pfam" id="PF25555">
    <property type="entry name" value="RAB3A-like_C"/>
    <property type="match status" value="1"/>
</dbReference>
<accession>A0A3M7P9T2</accession>
<gene>
    <name evidence="5" type="ORF">BpHYR1_039495</name>
</gene>
<dbReference type="AlphaFoldDB" id="A0A3M7P9T2"/>
<feature type="region of interest" description="Disordered" evidence="4">
    <location>
        <begin position="1"/>
        <end position="25"/>
    </location>
</feature>
<reference evidence="5 6" key="1">
    <citation type="journal article" date="2018" name="Sci. Rep.">
        <title>Genomic signatures of local adaptation to the degree of environmental predictability in rotifers.</title>
        <authorList>
            <person name="Franch-Gras L."/>
            <person name="Hahn C."/>
            <person name="Garcia-Roger E.M."/>
            <person name="Carmona M.J."/>
            <person name="Serra M."/>
            <person name="Gomez A."/>
        </authorList>
    </citation>
    <scope>NUCLEOTIDE SEQUENCE [LARGE SCALE GENOMIC DNA]</scope>
    <source>
        <strain evidence="5">HYR1</strain>
    </source>
</reference>
<dbReference type="GO" id="GO:0070319">
    <property type="term" value="C:Golgi to plasma membrane transport vesicle"/>
    <property type="evidence" value="ECO:0007669"/>
    <property type="project" value="TreeGrafter"/>
</dbReference>
<dbReference type="Proteomes" id="UP000276133">
    <property type="component" value="Unassembled WGS sequence"/>
</dbReference>
<dbReference type="InterPro" id="IPR040351">
    <property type="entry name" value="RAB3IL/RAB3IP/Sec2"/>
</dbReference>
<feature type="compositionally biased region" description="Polar residues" evidence="4">
    <location>
        <begin position="170"/>
        <end position="179"/>
    </location>
</feature>
<feature type="region of interest" description="Disordered" evidence="4">
    <location>
        <begin position="157"/>
        <end position="179"/>
    </location>
</feature>
<dbReference type="OrthoDB" id="5560525at2759"/>
<organism evidence="5 6">
    <name type="scientific">Brachionus plicatilis</name>
    <name type="common">Marine rotifer</name>
    <name type="synonym">Brachionus muelleri</name>
    <dbReference type="NCBI Taxonomy" id="10195"/>
    <lineage>
        <taxon>Eukaryota</taxon>
        <taxon>Metazoa</taxon>
        <taxon>Spiralia</taxon>
        <taxon>Gnathifera</taxon>
        <taxon>Rotifera</taxon>
        <taxon>Eurotatoria</taxon>
        <taxon>Monogononta</taxon>
        <taxon>Pseudotrocha</taxon>
        <taxon>Ploima</taxon>
        <taxon>Brachionidae</taxon>
        <taxon>Brachionus</taxon>
    </lineage>
</organism>
<dbReference type="PANTHER" id="PTHR14430:SF0">
    <property type="entry name" value="SEC2P DOMAIN-CONTAINING PROTEIN"/>
    <property type="match status" value="1"/>
</dbReference>